<protein>
    <submittedName>
        <fullName evidence="1">Uncharacterized protein</fullName>
    </submittedName>
</protein>
<reference evidence="1 2" key="1">
    <citation type="submission" date="2017-11" db="EMBL/GenBank/DDBJ databases">
        <title>Genome sequence of the oocydin A producing rhizobacterium Serratia plymuthica 4Rx5.</title>
        <authorList>
            <person name="Matilla M.A."/>
            <person name="Udaondo Z."/>
            <person name="Salmond G.P.C."/>
        </authorList>
    </citation>
    <scope>NUCLEOTIDE SEQUENCE [LARGE SCALE GENOMIC DNA]</scope>
    <source>
        <strain evidence="1 2">4Rx5</strain>
    </source>
</reference>
<dbReference type="EMBL" id="PESE01000001">
    <property type="protein sequence ID" value="PYD41184.1"/>
    <property type="molecule type" value="Genomic_DNA"/>
</dbReference>
<accession>A0A318P5G5</accession>
<comment type="caution">
    <text evidence="1">The sequence shown here is derived from an EMBL/GenBank/DDBJ whole genome shotgun (WGS) entry which is preliminary data.</text>
</comment>
<dbReference type="AlphaFoldDB" id="A0A318P5G5"/>
<dbReference type="Proteomes" id="UP000248196">
    <property type="component" value="Unassembled WGS sequence"/>
</dbReference>
<sequence>MSKRGGGVYPSYLKLPLCWLRSLTRITYYSKLIGMRSLAALTQLQLFWVYFPHYKIIIQVTL</sequence>
<name>A0A318P5G5_SERPL</name>
<gene>
    <name evidence="1" type="ORF">CT690_05665</name>
</gene>
<proteinExistence type="predicted"/>
<organism evidence="1 2">
    <name type="scientific">Serratia plymuthica</name>
    <dbReference type="NCBI Taxonomy" id="82996"/>
    <lineage>
        <taxon>Bacteria</taxon>
        <taxon>Pseudomonadati</taxon>
        <taxon>Pseudomonadota</taxon>
        <taxon>Gammaproteobacteria</taxon>
        <taxon>Enterobacterales</taxon>
        <taxon>Yersiniaceae</taxon>
        <taxon>Serratia</taxon>
    </lineage>
</organism>
<evidence type="ECO:0000313" key="1">
    <source>
        <dbReference type="EMBL" id="PYD41184.1"/>
    </source>
</evidence>
<evidence type="ECO:0000313" key="2">
    <source>
        <dbReference type="Proteomes" id="UP000248196"/>
    </source>
</evidence>